<organism evidence="1 2">
    <name type="scientific">Anisodus tanguticus</name>
    <dbReference type="NCBI Taxonomy" id="243964"/>
    <lineage>
        <taxon>Eukaryota</taxon>
        <taxon>Viridiplantae</taxon>
        <taxon>Streptophyta</taxon>
        <taxon>Embryophyta</taxon>
        <taxon>Tracheophyta</taxon>
        <taxon>Spermatophyta</taxon>
        <taxon>Magnoliopsida</taxon>
        <taxon>eudicotyledons</taxon>
        <taxon>Gunneridae</taxon>
        <taxon>Pentapetalae</taxon>
        <taxon>asterids</taxon>
        <taxon>lamiids</taxon>
        <taxon>Solanales</taxon>
        <taxon>Solanaceae</taxon>
        <taxon>Solanoideae</taxon>
        <taxon>Hyoscyameae</taxon>
        <taxon>Anisodus</taxon>
    </lineage>
</organism>
<dbReference type="Gene3D" id="3.60.10.10">
    <property type="entry name" value="Endonuclease/exonuclease/phosphatase"/>
    <property type="match status" value="1"/>
</dbReference>
<dbReference type="EMBL" id="JAVYJV010000004">
    <property type="protein sequence ID" value="KAK4372905.1"/>
    <property type="molecule type" value="Genomic_DNA"/>
</dbReference>
<dbReference type="SUPFAM" id="SSF56219">
    <property type="entry name" value="DNase I-like"/>
    <property type="match status" value="1"/>
</dbReference>
<dbReference type="PANTHER" id="PTHR33710">
    <property type="entry name" value="BNAC02G09200D PROTEIN"/>
    <property type="match status" value="1"/>
</dbReference>
<accession>A0AAE1SNG4</accession>
<proteinExistence type="predicted"/>
<dbReference type="PANTHER" id="PTHR33710:SF76">
    <property type="entry name" value="ENDONUCLEASE_EXONUCLEASE_PHOSPHATASE DOMAIN-CONTAINING PROTEIN"/>
    <property type="match status" value="1"/>
</dbReference>
<evidence type="ECO:0000313" key="2">
    <source>
        <dbReference type="Proteomes" id="UP001291623"/>
    </source>
</evidence>
<comment type="caution">
    <text evidence="1">The sequence shown here is derived from an EMBL/GenBank/DDBJ whole genome shotgun (WGS) entry which is preliminary data.</text>
</comment>
<reference evidence="1" key="1">
    <citation type="submission" date="2023-12" db="EMBL/GenBank/DDBJ databases">
        <title>Genome assembly of Anisodus tanguticus.</title>
        <authorList>
            <person name="Wang Y.-J."/>
        </authorList>
    </citation>
    <scope>NUCLEOTIDE SEQUENCE</scope>
    <source>
        <strain evidence="1">KB-2021</strain>
        <tissue evidence="1">Leaf</tissue>
    </source>
</reference>
<gene>
    <name evidence="1" type="ORF">RND71_008289</name>
</gene>
<sequence>MTFIYGYNTNAERKDVWEKLRLLHPAMSELWIILGDFNTGLSISDRINGALVHQVEIQDFIDCVEDIGASHLPKSGCEYSWCNKRDAYVRIYSKIDWDLGNHHWFMKYGRLEAFFGNPECSDHSPIIIDTIMTHQPSHRPFKLLNVLMKQDRFEIIVKQKWAQQITGHTMFRVWNKLQAIARHAKTLNKEMSTLDVKLEGLKAKLVEWIWGCTPATYIITANSWIR</sequence>
<dbReference type="AlphaFoldDB" id="A0AAE1SNG4"/>
<dbReference type="InterPro" id="IPR036691">
    <property type="entry name" value="Endo/exonu/phosph_ase_sf"/>
</dbReference>
<name>A0AAE1SNG4_9SOLA</name>
<evidence type="ECO:0000313" key="1">
    <source>
        <dbReference type="EMBL" id="KAK4372905.1"/>
    </source>
</evidence>
<dbReference type="Proteomes" id="UP001291623">
    <property type="component" value="Unassembled WGS sequence"/>
</dbReference>
<protein>
    <submittedName>
        <fullName evidence="1">Uncharacterized protein</fullName>
    </submittedName>
</protein>
<keyword evidence="2" id="KW-1185">Reference proteome</keyword>